<dbReference type="SUPFAM" id="SSF51735">
    <property type="entry name" value="NAD(P)-binding Rossmann-fold domains"/>
    <property type="match status" value="1"/>
</dbReference>
<keyword evidence="2" id="KW-0479">Metal-binding</keyword>
<dbReference type="InterPro" id="IPR013149">
    <property type="entry name" value="ADH-like_C"/>
</dbReference>
<sequence>MGLRVVAIDTGDVKRDLCLTLGAEKWIDFKTSTDLIKDVKEATGGHGPQAVVIAASNPGPIEQAVKYVRSKGIIVIVGVPSGGATFTVSINLVVAKCISIIGTSVGSRQDAIEALDLAARGKVGCHYEVRDFSEVNAVFAELAAQNVGGRIVLKL</sequence>
<evidence type="ECO:0000313" key="7">
    <source>
        <dbReference type="EMBL" id="KAJ7221368.1"/>
    </source>
</evidence>
<accession>A0AAD6YKM7</accession>
<dbReference type="GO" id="GO:0004022">
    <property type="term" value="F:alcohol dehydrogenase (NAD+) activity"/>
    <property type="evidence" value="ECO:0007669"/>
    <property type="project" value="TreeGrafter"/>
</dbReference>
<evidence type="ECO:0000313" key="8">
    <source>
        <dbReference type="Proteomes" id="UP001219525"/>
    </source>
</evidence>
<evidence type="ECO:0000259" key="6">
    <source>
        <dbReference type="Pfam" id="PF00107"/>
    </source>
</evidence>
<dbReference type="Pfam" id="PF00107">
    <property type="entry name" value="ADH_zinc_N"/>
    <property type="match status" value="1"/>
</dbReference>
<evidence type="ECO:0000256" key="3">
    <source>
        <dbReference type="ARBA" id="ARBA00022833"/>
    </source>
</evidence>
<dbReference type="GO" id="GO:0046872">
    <property type="term" value="F:metal ion binding"/>
    <property type="evidence" value="ECO:0007669"/>
    <property type="project" value="UniProtKB-KW"/>
</dbReference>
<evidence type="ECO:0000256" key="4">
    <source>
        <dbReference type="ARBA" id="ARBA00023002"/>
    </source>
</evidence>
<keyword evidence="3" id="KW-0862">Zinc</keyword>
<evidence type="ECO:0000256" key="1">
    <source>
        <dbReference type="ARBA" id="ARBA00001947"/>
    </source>
</evidence>
<organism evidence="7 8">
    <name type="scientific">Mycena pura</name>
    <dbReference type="NCBI Taxonomy" id="153505"/>
    <lineage>
        <taxon>Eukaryota</taxon>
        <taxon>Fungi</taxon>
        <taxon>Dikarya</taxon>
        <taxon>Basidiomycota</taxon>
        <taxon>Agaricomycotina</taxon>
        <taxon>Agaricomycetes</taxon>
        <taxon>Agaricomycetidae</taxon>
        <taxon>Agaricales</taxon>
        <taxon>Marasmiineae</taxon>
        <taxon>Mycenaceae</taxon>
        <taxon>Mycena</taxon>
    </lineage>
</organism>
<keyword evidence="5" id="KW-0520">NAD</keyword>
<dbReference type="Gene3D" id="3.90.180.10">
    <property type="entry name" value="Medium-chain alcohol dehydrogenases, catalytic domain"/>
    <property type="match status" value="1"/>
</dbReference>
<keyword evidence="8" id="KW-1185">Reference proteome</keyword>
<keyword evidence="4" id="KW-0560">Oxidoreductase</keyword>
<proteinExistence type="predicted"/>
<dbReference type="GO" id="GO:0005737">
    <property type="term" value="C:cytoplasm"/>
    <property type="evidence" value="ECO:0007669"/>
    <property type="project" value="TreeGrafter"/>
</dbReference>
<gene>
    <name evidence="7" type="ORF">GGX14DRAFT_558863</name>
</gene>
<dbReference type="EMBL" id="JARJCW010000008">
    <property type="protein sequence ID" value="KAJ7221368.1"/>
    <property type="molecule type" value="Genomic_DNA"/>
</dbReference>
<dbReference type="Proteomes" id="UP001219525">
    <property type="component" value="Unassembled WGS sequence"/>
</dbReference>
<evidence type="ECO:0000256" key="2">
    <source>
        <dbReference type="ARBA" id="ARBA00022723"/>
    </source>
</evidence>
<comment type="caution">
    <text evidence="7">The sequence shown here is derived from an EMBL/GenBank/DDBJ whole genome shotgun (WGS) entry which is preliminary data.</text>
</comment>
<dbReference type="InterPro" id="IPR036291">
    <property type="entry name" value="NAD(P)-bd_dom_sf"/>
</dbReference>
<dbReference type="AlphaFoldDB" id="A0AAD6YKM7"/>
<dbReference type="PANTHER" id="PTHR42940:SF3">
    <property type="entry name" value="ALCOHOL DEHYDROGENASE 1-RELATED"/>
    <property type="match status" value="1"/>
</dbReference>
<dbReference type="PANTHER" id="PTHR42940">
    <property type="entry name" value="ALCOHOL DEHYDROGENASE 1-RELATED"/>
    <property type="match status" value="1"/>
</dbReference>
<dbReference type="Gene3D" id="3.40.50.720">
    <property type="entry name" value="NAD(P)-binding Rossmann-like Domain"/>
    <property type="match status" value="1"/>
</dbReference>
<feature type="domain" description="Alcohol dehydrogenase-like C-terminal" evidence="6">
    <location>
        <begin position="1"/>
        <end position="119"/>
    </location>
</feature>
<protein>
    <recommendedName>
        <fullName evidence="6">Alcohol dehydrogenase-like C-terminal domain-containing protein</fullName>
    </recommendedName>
</protein>
<reference evidence="7" key="1">
    <citation type="submission" date="2023-03" db="EMBL/GenBank/DDBJ databases">
        <title>Massive genome expansion in bonnet fungi (Mycena s.s.) driven by repeated elements and novel gene families across ecological guilds.</title>
        <authorList>
            <consortium name="Lawrence Berkeley National Laboratory"/>
            <person name="Harder C.B."/>
            <person name="Miyauchi S."/>
            <person name="Viragh M."/>
            <person name="Kuo A."/>
            <person name="Thoen E."/>
            <person name="Andreopoulos B."/>
            <person name="Lu D."/>
            <person name="Skrede I."/>
            <person name="Drula E."/>
            <person name="Henrissat B."/>
            <person name="Morin E."/>
            <person name="Kohler A."/>
            <person name="Barry K."/>
            <person name="LaButti K."/>
            <person name="Morin E."/>
            <person name="Salamov A."/>
            <person name="Lipzen A."/>
            <person name="Mereny Z."/>
            <person name="Hegedus B."/>
            <person name="Baldrian P."/>
            <person name="Stursova M."/>
            <person name="Weitz H."/>
            <person name="Taylor A."/>
            <person name="Grigoriev I.V."/>
            <person name="Nagy L.G."/>
            <person name="Martin F."/>
            <person name="Kauserud H."/>
        </authorList>
    </citation>
    <scope>NUCLEOTIDE SEQUENCE</scope>
    <source>
        <strain evidence="7">9144</strain>
    </source>
</reference>
<evidence type="ECO:0000256" key="5">
    <source>
        <dbReference type="ARBA" id="ARBA00023027"/>
    </source>
</evidence>
<name>A0AAD6YKM7_9AGAR</name>
<comment type="cofactor">
    <cofactor evidence="1">
        <name>Zn(2+)</name>
        <dbReference type="ChEBI" id="CHEBI:29105"/>
    </cofactor>
</comment>